<comment type="subcellular location">
    <subcellularLocation>
        <location evidence="1">Periplasm</location>
    </subcellularLocation>
</comment>
<dbReference type="OrthoDB" id="5580590at2"/>
<sequence length="420" mass="44341">MKIKLSVQVTLAALATIAVALPVVSAQAAEVEVLHYWTSGGEAKSVAELKKMMEAKGINWKDFAVAGGGGENAMTALKARVIAGSAPTAAQIKGPSIQEWGKEGVLANIDAAATEGKWEANLPKVVSNVMKYQGHYVAAPVNVHRVNWLWINPEVLAKAGAKAPTNFVEFFDAADKIKKAGMIAVAHGGQPWQDATVFESVALGVGGADFYKKAIVQLDPASLTGPTMIKTFETLAKIKTYIDKDAAGRDWNLATAMIINGKAGMQFMGDWAKGEFTAAGKQPGKDYLCMPAPGTDKAFTFNIDSMTMFKVKSAEEQKSQLVLAGAIMSPEFQEVFNLNKGSIPARAGVSRAKFDSCAIKSMDDMDATSKNGGLVPSFAHGMAIDSAKAGAFQDVIAKFMNSSMTPQAAVLALAKAAKAK</sequence>
<gene>
    <name evidence="8" type="ORF">EJN92_15805</name>
</gene>
<keyword evidence="3" id="KW-0813">Transport</keyword>
<evidence type="ECO:0000256" key="1">
    <source>
        <dbReference type="ARBA" id="ARBA00004418"/>
    </source>
</evidence>
<dbReference type="InterPro" id="IPR050490">
    <property type="entry name" value="Bact_solute-bd_prot1"/>
</dbReference>
<dbReference type="AlphaFoldDB" id="A0A3Q9BS78"/>
<evidence type="ECO:0000256" key="7">
    <source>
        <dbReference type="SAM" id="SignalP"/>
    </source>
</evidence>
<comment type="function">
    <text evidence="5">Part of a binding-protein-dependent transport system for a sugar.</text>
</comment>
<evidence type="ECO:0000256" key="4">
    <source>
        <dbReference type="ARBA" id="ARBA00022729"/>
    </source>
</evidence>
<protein>
    <recommendedName>
        <fullName evidence="6">Probable sugar-binding periplasmic protein</fullName>
    </recommendedName>
</protein>
<evidence type="ECO:0000313" key="9">
    <source>
        <dbReference type="Proteomes" id="UP000275663"/>
    </source>
</evidence>
<dbReference type="PANTHER" id="PTHR43649">
    <property type="entry name" value="ARABINOSE-BINDING PROTEIN-RELATED"/>
    <property type="match status" value="1"/>
</dbReference>
<evidence type="ECO:0000313" key="8">
    <source>
        <dbReference type="EMBL" id="AZP13329.1"/>
    </source>
</evidence>
<dbReference type="Gene3D" id="3.40.190.10">
    <property type="entry name" value="Periplasmic binding protein-like II"/>
    <property type="match status" value="2"/>
</dbReference>
<feature type="signal peptide" evidence="7">
    <location>
        <begin position="1"/>
        <end position="28"/>
    </location>
</feature>
<dbReference type="InterPro" id="IPR006059">
    <property type="entry name" value="SBP"/>
</dbReference>
<dbReference type="EMBL" id="CP034464">
    <property type="protein sequence ID" value="AZP13329.1"/>
    <property type="molecule type" value="Genomic_DNA"/>
</dbReference>
<evidence type="ECO:0000256" key="6">
    <source>
        <dbReference type="ARBA" id="ARBA00049753"/>
    </source>
</evidence>
<dbReference type="Pfam" id="PF01547">
    <property type="entry name" value="SBP_bac_1"/>
    <property type="match status" value="1"/>
</dbReference>
<accession>A0A3Q9BS78</accession>
<dbReference type="GO" id="GO:0042597">
    <property type="term" value="C:periplasmic space"/>
    <property type="evidence" value="ECO:0007669"/>
    <property type="project" value="UniProtKB-SubCell"/>
</dbReference>
<proteinExistence type="inferred from homology"/>
<comment type="similarity">
    <text evidence="2">Belongs to the bacterial solute-binding protein 1 family.</text>
</comment>
<name>A0A3Q9BS78_9BURK</name>
<dbReference type="Proteomes" id="UP000275663">
    <property type="component" value="Chromosome"/>
</dbReference>
<organism evidence="8 9">
    <name type="scientific">Undibacterium parvum</name>
    <dbReference type="NCBI Taxonomy" id="401471"/>
    <lineage>
        <taxon>Bacteria</taxon>
        <taxon>Pseudomonadati</taxon>
        <taxon>Pseudomonadota</taxon>
        <taxon>Betaproteobacteria</taxon>
        <taxon>Burkholderiales</taxon>
        <taxon>Oxalobacteraceae</taxon>
        <taxon>Undibacterium</taxon>
    </lineage>
</organism>
<reference evidence="8 9" key="1">
    <citation type="journal article" date="2011" name="Int. J. Syst. Evol. Microbiol.">
        <title>Description of Undibacterium oligocarboniphilum sp. nov., isolated from purified water, and Undibacterium pigrum strain CCUG 49012 as the type strain of Undibacterium parvum sp. nov., and emended descriptions of the genus Undibacterium and the species Undibacterium pigrum.</title>
        <authorList>
            <person name="Eder W."/>
            <person name="Wanner G."/>
            <person name="Ludwig W."/>
            <person name="Busse H.J."/>
            <person name="Ziemke-Kageler F."/>
            <person name="Lang E."/>
        </authorList>
    </citation>
    <scope>NUCLEOTIDE SEQUENCE [LARGE SCALE GENOMIC DNA]</scope>
    <source>
        <strain evidence="8 9">DSM 23061</strain>
    </source>
</reference>
<keyword evidence="9" id="KW-1185">Reference proteome</keyword>
<keyword evidence="4 7" id="KW-0732">Signal</keyword>
<feature type="chain" id="PRO_5018757011" description="Probable sugar-binding periplasmic protein" evidence="7">
    <location>
        <begin position="29"/>
        <end position="420"/>
    </location>
</feature>
<dbReference type="SUPFAM" id="SSF53850">
    <property type="entry name" value="Periplasmic binding protein-like II"/>
    <property type="match status" value="1"/>
</dbReference>
<dbReference type="KEGG" id="upv:EJN92_15805"/>
<evidence type="ECO:0000256" key="2">
    <source>
        <dbReference type="ARBA" id="ARBA00008520"/>
    </source>
</evidence>
<evidence type="ECO:0000256" key="5">
    <source>
        <dbReference type="ARBA" id="ARBA00049629"/>
    </source>
</evidence>
<dbReference type="RefSeq" id="WP_126128702.1">
    <property type="nucleotide sequence ID" value="NZ_CP034464.1"/>
</dbReference>
<dbReference type="PANTHER" id="PTHR43649:SF28">
    <property type="entry name" value="BINDING PROTEIN COMPONENT OF ABC SUGAR TRANSPORTER-RELATED"/>
    <property type="match status" value="1"/>
</dbReference>
<evidence type="ECO:0000256" key="3">
    <source>
        <dbReference type="ARBA" id="ARBA00022448"/>
    </source>
</evidence>